<feature type="chain" id="PRO_5038502349" evidence="4">
    <location>
        <begin position="22"/>
        <end position="533"/>
    </location>
</feature>
<dbReference type="GO" id="GO:1904680">
    <property type="term" value="F:peptide transmembrane transporter activity"/>
    <property type="evidence" value="ECO:0007669"/>
    <property type="project" value="TreeGrafter"/>
</dbReference>
<proteinExistence type="inferred from homology"/>
<dbReference type="AlphaFoldDB" id="A0A2J8AZP2"/>
<dbReference type="Proteomes" id="UP000236394">
    <property type="component" value="Unassembled WGS sequence"/>
</dbReference>
<dbReference type="InterPro" id="IPR030678">
    <property type="entry name" value="Peptide/Ni-bd"/>
</dbReference>
<organism evidence="6 7">
    <name type="scientific">Mageeibacillus indolicus</name>
    <dbReference type="NCBI Taxonomy" id="884684"/>
    <lineage>
        <taxon>Bacteria</taxon>
        <taxon>Bacillati</taxon>
        <taxon>Bacillota</taxon>
        <taxon>Clostridia</taxon>
        <taxon>Eubacteriales</taxon>
        <taxon>Oscillospiraceae</taxon>
        <taxon>Mageeibacillus</taxon>
    </lineage>
</organism>
<evidence type="ECO:0000313" key="7">
    <source>
        <dbReference type="Proteomes" id="UP000236394"/>
    </source>
</evidence>
<comment type="caution">
    <text evidence="6">The sequence shown here is derived from an EMBL/GenBank/DDBJ whole genome shotgun (WGS) entry which is preliminary data.</text>
</comment>
<dbReference type="FunFam" id="3.90.76.10:FF:000004">
    <property type="entry name" value="Peptide ABC transporter substrate-binding protein"/>
    <property type="match status" value="1"/>
</dbReference>
<dbReference type="InterPro" id="IPR039424">
    <property type="entry name" value="SBP_5"/>
</dbReference>
<dbReference type="EMBL" id="NBZD01000004">
    <property type="protein sequence ID" value="PNH17979.1"/>
    <property type="molecule type" value="Genomic_DNA"/>
</dbReference>
<dbReference type="SUPFAM" id="SSF53850">
    <property type="entry name" value="Periplasmic binding protein-like II"/>
    <property type="match status" value="1"/>
</dbReference>
<dbReference type="Gene3D" id="3.10.105.10">
    <property type="entry name" value="Dipeptide-binding Protein, Domain 3"/>
    <property type="match status" value="1"/>
</dbReference>
<evidence type="ECO:0000313" key="6">
    <source>
        <dbReference type="EMBL" id="PNH17979.1"/>
    </source>
</evidence>
<evidence type="ECO:0000259" key="5">
    <source>
        <dbReference type="Pfam" id="PF00496"/>
    </source>
</evidence>
<dbReference type="GO" id="GO:0042597">
    <property type="term" value="C:periplasmic space"/>
    <property type="evidence" value="ECO:0007669"/>
    <property type="project" value="UniProtKB-ARBA"/>
</dbReference>
<evidence type="ECO:0000256" key="1">
    <source>
        <dbReference type="ARBA" id="ARBA00005695"/>
    </source>
</evidence>
<dbReference type="PANTHER" id="PTHR30290">
    <property type="entry name" value="PERIPLASMIC BINDING COMPONENT OF ABC TRANSPORTER"/>
    <property type="match status" value="1"/>
</dbReference>
<accession>A0A2J8AZP2</accession>
<dbReference type="Pfam" id="PF00496">
    <property type="entry name" value="SBP_bac_5"/>
    <property type="match status" value="1"/>
</dbReference>
<dbReference type="RefSeq" id="WP_102892674.1">
    <property type="nucleotide sequence ID" value="NZ_NBZD01000004.1"/>
</dbReference>
<feature type="signal peptide" evidence="4">
    <location>
        <begin position="1"/>
        <end position="21"/>
    </location>
</feature>
<dbReference type="Gene3D" id="3.40.190.10">
    <property type="entry name" value="Periplasmic binding protein-like II"/>
    <property type="match status" value="1"/>
</dbReference>
<dbReference type="GO" id="GO:0015833">
    <property type="term" value="P:peptide transport"/>
    <property type="evidence" value="ECO:0007669"/>
    <property type="project" value="TreeGrafter"/>
</dbReference>
<keyword evidence="3 4" id="KW-0732">Signal</keyword>
<name>A0A2J8AZP2_9FIRM</name>
<evidence type="ECO:0000256" key="2">
    <source>
        <dbReference type="ARBA" id="ARBA00022448"/>
    </source>
</evidence>
<keyword evidence="2" id="KW-0813">Transport</keyword>
<dbReference type="Gene3D" id="3.90.76.10">
    <property type="entry name" value="Dipeptide-binding Protein, Domain 1"/>
    <property type="match status" value="1"/>
</dbReference>
<dbReference type="GO" id="GO:0043190">
    <property type="term" value="C:ATP-binding cassette (ABC) transporter complex"/>
    <property type="evidence" value="ECO:0007669"/>
    <property type="project" value="InterPro"/>
</dbReference>
<feature type="domain" description="Solute-binding protein family 5" evidence="5">
    <location>
        <begin position="89"/>
        <end position="447"/>
    </location>
</feature>
<reference evidence="7" key="1">
    <citation type="submission" date="2017-04" db="EMBL/GenBank/DDBJ databases">
        <authorList>
            <person name="Bumgarner R.E."/>
            <person name="Fredricks D.N."/>
            <person name="Srinivasan S."/>
        </authorList>
    </citation>
    <scope>NUCLEOTIDE SEQUENCE [LARGE SCALE GENOMIC DNA]</scope>
    <source>
        <strain evidence="7">KA00405</strain>
    </source>
</reference>
<protein>
    <submittedName>
        <fullName evidence="6">Peptide ABC transporter substrate-binding protein</fullName>
    </submittedName>
</protein>
<dbReference type="InterPro" id="IPR000914">
    <property type="entry name" value="SBP_5_dom"/>
</dbReference>
<evidence type="ECO:0000256" key="3">
    <source>
        <dbReference type="ARBA" id="ARBA00022729"/>
    </source>
</evidence>
<gene>
    <name evidence="6" type="ORF">B7R76_06485</name>
</gene>
<dbReference type="PANTHER" id="PTHR30290:SF9">
    <property type="entry name" value="OLIGOPEPTIDE-BINDING PROTEIN APPA"/>
    <property type="match status" value="1"/>
</dbReference>
<comment type="similarity">
    <text evidence="1">Belongs to the bacterial solute-binding protein 5 family.</text>
</comment>
<dbReference type="CDD" id="cd08518">
    <property type="entry name" value="PBP2_NikA_DppA_OppA_like_19"/>
    <property type="match status" value="1"/>
</dbReference>
<sequence>MKQIKKIFAIALTVITVAGMTACGKADKACGDHMGKGSEAAAEAASSSKKTKLVYGSGDYTRINPAMDEHSEISVLLFDGLTDHDGSDKVIPRLAKSWKISDDGKTYTFNLQENVKWHDGKPFTAEDVKFTIEGIMDPKNESENAPNYEDVEKIEVKDPHTVVFHLKAPNYAFLEYMTIPIMPKHCLEGEKWQESKFFQAPIGTGPYKLSKWEHGQAIIMEKNPDYFAGPAKIDEIIFKIVPEDNARALQLKSGELNIAQVTPKDAAGFKDSKNLKTYAMTTSDYRGILYNFANEYWKKNADLIPAINYAIDRQAIIDTVLLGHGVKAYSPIQRNVYNFDGVEKYDFNLAKSEELFKAAGCTKGADGFWMRDNKRIGFTINAMADDHVRIDMAQIAAQQLQSAGLDVKAAVPAEGIDWGGQEACIIGWGSPFDADDHTYKVFGTGKGANYSAYSDKLVDQYLTEARQTDDPAKRKEAYAKFQTELAKKPPYTFFCYIDAMYVADSKIKGIDPKTVLGHHGVGIFWNITDWTIG</sequence>
<dbReference type="PROSITE" id="PS51257">
    <property type="entry name" value="PROKAR_LIPOPROTEIN"/>
    <property type="match status" value="1"/>
</dbReference>
<evidence type="ECO:0000256" key="4">
    <source>
        <dbReference type="SAM" id="SignalP"/>
    </source>
</evidence>
<dbReference type="PIRSF" id="PIRSF002741">
    <property type="entry name" value="MppA"/>
    <property type="match status" value="1"/>
</dbReference>